<evidence type="ECO:0000256" key="3">
    <source>
        <dbReference type="ARBA" id="ARBA00022475"/>
    </source>
</evidence>
<keyword evidence="5" id="KW-0328">Glycosyltransferase</keyword>
<keyword evidence="8" id="KW-0472">Membrane</keyword>
<accession>A0A3B1DEE6</accession>
<dbReference type="GO" id="GO:0009244">
    <property type="term" value="P:lipopolysaccharide core region biosynthetic process"/>
    <property type="evidence" value="ECO:0007669"/>
    <property type="project" value="InterPro"/>
</dbReference>
<keyword evidence="7" id="KW-0448">Lipopolysaccharide biosynthesis</keyword>
<dbReference type="Gene3D" id="3.40.50.2000">
    <property type="entry name" value="Glycogen Phosphorylase B"/>
    <property type="match status" value="2"/>
</dbReference>
<dbReference type="InterPro" id="IPR002201">
    <property type="entry name" value="Glyco_trans_9"/>
</dbReference>
<gene>
    <name evidence="13" type="ORF">MNBD_NITROSPINAE05-44</name>
</gene>
<dbReference type="GO" id="GO:0005886">
    <property type="term" value="C:plasma membrane"/>
    <property type="evidence" value="ECO:0007669"/>
    <property type="project" value="UniProtKB-SubCell"/>
</dbReference>
<evidence type="ECO:0000256" key="8">
    <source>
        <dbReference type="ARBA" id="ARBA00023136"/>
    </source>
</evidence>
<comment type="catalytic activity">
    <reaction evidence="12">
        <text>an alpha-Kdo-(2-&gt;4)-alpha-Kdo-(2-&gt;6)-lipid A + ADP-L-glycero-beta-D-manno-heptose = an L-alpha-D-Hep-(1-&gt;5)-[alpha-Kdo-(2-&gt;4)]-alpha-Kdo-(2-&gt;6)-lipid A + ADP + H(+)</text>
        <dbReference type="Rhea" id="RHEA:74067"/>
        <dbReference type="ChEBI" id="CHEBI:15378"/>
        <dbReference type="ChEBI" id="CHEBI:61506"/>
        <dbReference type="ChEBI" id="CHEBI:176431"/>
        <dbReference type="ChEBI" id="CHEBI:193068"/>
        <dbReference type="ChEBI" id="CHEBI:456216"/>
        <dbReference type="EC" id="2.4.99.23"/>
    </reaction>
</comment>
<evidence type="ECO:0000313" key="13">
    <source>
        <dbReference type="EMBL" id="VAX27017.1"/>
    </source>
</evidence>
<reference evidence="13" key="1">
    <citation type="submission" date="2018-06" db="EMBL/GenBank/DDBJ databases">
        <authorList>
            <person name="Zhirakovskaya E."/>
        </authorList>
    </citation>
    <scope>NUCLEOTIDE SEQUENCE</scope>
</reference>
<evidence type="ECO:0000256" key="12">
    <source>
        <dbReference type="ARBA" id="ARBA00049201"/>
    </source>
</evidence>
<keyword evidence="4" id="KW-0997">Cell inner membrane</keyword>
<proteinExistence type="predicted"/>
<evidence type="ECO:0000256" key="1">
    <source>
        <dbReference type="ARBA" id="ARBA00004515"/>
    </source>
</evidence>
<dbReference type="EMBL" id="UOGG01000013">
    <property type="protein sequence ID" value="VAX27017.1"/>
    <property type="molecule type" value="Genomic_DNA"/>
</dbReference>
<dbReference type="CDD" id="cd03789">
    <property type="entry name" value="GT9_LPS_heptosyltransferase"/>
    <property type="match status" value="1"/>
</dbReference>
<evidence type="ECO:0000256" key="6">
    <source>
        <dbReference type="ARBA" id="ARBA00022679"/>
    </source>
</evidence>
<dbReference type="PANTHER" id="PTHR30160:SF1">
    <property type="entry name" value="LIPOPOLYSACCHARIDE 1,2-N-ACETYLGLUCOSAMINETRANSFERASE-RELATED"/>
    <property type="match status" value="1"/>
</dbReference>
<dbReference type="EC" id="2.4.99.23" evidence="9"/>
<comment type="subcellular location">
    <subcellularLocation>
        <location evidence="1">Cell inner membrane</location>
        <topology evidence="1">Peripheral membrane protein</topology>
        <orientation evidence="1">Cytoplasmic side</orientation>
    </subcellularLocation>
</comment>
<evidence type="ECO:0000256" key="10">
    <source>
        <dbReference type="ARBA" id="ARBA00044190"/>
    </source>
</evidence>
<dbReference type="AlphaFoldDB" id="A0A3B1DEE6"/>
<comment type="pathway">
    <text evidence="2">Bacterial outer membrane biogenesis; LPS core biosynthesis.</text>
</comment>
<dbReference type="InterPro" id="IPR011908">
    <property type="entry name" value="LipoPS_heptosylTferase-I"/>
</dbReference>
<dbReference type="PANTHER" id="PTHR30160">
    <property type="entry name" value="TETRAACYLDISACCHARIDE 4'-KINASE-RELATED"/>
    <property type="match status" value="1"/>
</dbReference>
<evidence type="ECO:0000256" key="5">
    <source>
        <dbReference type="ARBA" id="ARBA00022676"/>
    </source>
</evidence>
<dbReference type="GO" id="GO:0005829">
    <property type="term" value="C:cytosol"/>
    <property type="evidence" value="ECO:0007669"/>
    <property type="project" value="TreeGrafter"/>
</dbReference>
<evidence type="ECO:0000256" key="4">
    <source>
        <dbReference type="ARBA" id="ARBA00022519"/>
    </source>
</evidence>
<organism evidence="13">
    <name type="scientific">hydrothermal vent metagenome</name>
    <dbReference type="NCBI Taxonomy" id="652676"/>
    <lineage>
        <taxon>unclassified sequences</taxon>
        <taxon>metagenomes</taxon>
        <taxon>ecological metagenomes</taxon>
    </lineage>
</organism>
<keyword evidence="3" id="KW-1003">Cell membrane</keyword>
<dbReference type="SUPFAM" id="SSF53756">
    <property type="entry name" value="UDP-Glycosyltransferase/glycogen phosphorylase"/>
    <property type="match status" value="1"/>
</dbReference>
<dbReference type="NCBIfam" id="TIGR02193">
    <property type="entry name" value="heptsyl_trn_I"/>
    <property type="match status" value="1"/>
</dbReference>
<evidence type="ECO:0000256" key="11">
    <source>
        <dbReference type="ARBA" id="ARBA00044330"/>
    </source>
</evidence>
<dbReference type="GO" id="GO:0008713">
    <property type="term" value="F:ADP-heptose-lipopolysaccharide heptosyltransferase activity"/>
    <property type="evidence" value="ECO:0007669"/>
    <property type="project" value="TreeGrafter"/>
</dbReference>
<protein>
    <recommendedName>
        <fullName evidence="10">Lipopolysaccharide heptosyltransferase 1</fullName>
        <ecNumber evidence="9">2.4.99.23</ecNumber>
    </recommendedName>
    <alternativeName>
        <fullName evidence="11">ADP-heptose:lipopolysaccharide heptosyltransferase I</fullName>
    </alternativeName>
</protein>
<evidence type="ECO:0000256" key="2">
    <source>
        <dbReference type="ARBA" id="ARBA00004713"/>
    </source>
</evidence>
<evidence type="ECO:0000256" key="7">
    <source>
        <dbReference type="ARBA" id="ARBA00022985"/>
    </source>
</evidence>
<name>A0A3B1DEE6_9ZZZZ</name>
<keyword evidence="6 13" id="KW-0808">Transferase</keyword>
<evidence type="ECO:0000256" key="9">
    <source>
        <dbReference type="ARBA" id="ARBA00044041"/>
    </source>
</evidence>
<dbReference type="Pfam" id="PF01075">
    <property type="entry name" value="Glyco_transf_9"/>
    <property type="match status" value="1"/>
</dbReference>
<sequence>MNIDTNMTAPQKKFLFIRVSSLGDVLHALPALATLRANHPTAYIAWLVEAPYRGLLYNNPDLDEIIVIRTRYWRKNWTLKTLGEIRDTIALLRKHQFDVALDLQGLIKTGLIALLSGASLRLGLNRKNCREPLNTLFSHKRAGFVGKGSHVVDISLNLVRLAGGTAPTPDPHPLTVPQNIQEKVDVFFKDNPDLKAKPIAAINPGAGFPTKLWELDRFAKLADRIASEQGLHILLAWGPGEKPMAEQIASAMTEKSWIAPKTSIQESIALFRHIALMISSDSGPLHLCAGMGIPTVSIFGPTDPVRNGAYGPNHQVVYKEQPCSFCWKKTCAIVTHDCMQKIAVEDVLQAVKTSISKFVNMTTSR</sequence>
<dbReference type="InterPro" id="IPR051199">
    <property type="entry name" value="LPS_LOS_Heptosyltrfase"/>
</dbReference>